<evidence type="ECO:0000313" key="2">
    <source>
        <dbReference type="Proteomes" id="UP000297891"/>
    </source>
</evidence>
<evidence type="ECO:0000313" key="1">
    <source>
        <dbReference type="EMBL" id="TGK97095.1"/>
    </source>
</evidence>
<dbReference type="RefSeq" id="WP_100791519.1">
    <property type="nucleotide sequence ID" value="NZ_NPDQ01000006.1"/>
</dbReference>
<evidence type="ECO:0008006" key="3">
    <source>
        <dbReference type="Google" id="ProtNLM"/>
    </source>
</evidence>
<proteinExistence type="predicted"/>
<comment type="caution">
    <text evidence="1">The sequence shown here is derived from an EMBL/GenBank/DDBJ whole genome shotgun (WGS) entry which is preliminary data.</text>
</comment>
<dbReference type="EMBL" id="RQFP01000001">
    <property type="protein sequence ID" value="TGK97095.1"/>
    <property type="molecule type" value="Genomic_DNA"/>
</dbReference>
<name>A0A2M9XZZ7_9LEPT</name>
<keyword evidence="2" id="KW-1185">Reference proteome</keyword>
<dbReference type="OrthoDB" id="342215at2"/>
<organism evidence="1 2">
    <name type="scientific">Leptospira brenneri</name>
    <dbReference type="NCBI Taxonomy" id="2023182"/>
    <lineage>
        <taxon>Bacteria</taxon>
        <taxon>Pseudomonadati</taxon>
        <taxon>Spirochaetota</taxon>
        <taxon>Spirochaetia</taxon>
        <taxon>Leptospirales</taxon>
        <taxon>Leptospiraceae</taxon>
        <taxon>Leptospira</taxon>
    </lineage>
</organism>
<reference evidence="1" key="1">
    <citation type="journal article" date="2019" name="PLoS Negl. Trop. Dis.">
        <title>Revisiting the worldwide diversity of Leptospira species in the environment.</title>
        <authorList>
            <person name="Vincent A.T."/>
            <person name="Schiettekatte O."/>
            <person name="Bourhy P."/>
            <person name="Veyrier F.J."/>
            <person name="Picardeau M."/>
        </authorList>
    </citation>
    <scope>NUCLEOTIDE SEQUENCE [LARGE SCALE GENOMIC DNA]</scope>
    <source>
        <strain evidence="1">201800277</strain>
    </source>
</reference>
<sequence length="200" mass="22825">MIKPILIRLLYLSFGIFTFNCLNFRSGEYEGTPVIKNFDTSKKIAVKVNATYQGTVNGEPEDPHHYFIQKWQNESAKLLNESEDVFSTRSQTEADYTFDIKATEDKGYFSGKVSFWISLPTLGILPYYMGSHITLNVAVKDKKGKVIAELKREEKKTEVGQILLLFVMPFLDSVATVDAQRRDLLSSVYAEIKEKGYLKK</sequence>
<dbReference type="AlphaFoldDB" id="A0A2M9XZZ7"/>
<protein>
    <recommendedName>
        <fullName evidence="3">Lipoprotein</fullName>
    </recommendedName>
</protein>
<accession>A0A2M9XZZ7</accession>
<gene>
    <name evidence="1" type="ORF">EHQ30_11050</name>
</gene>
<dbReference type="Proteomes" id="UP000297891">
    <property type="component" value="Unassembled WGS sequence"/>
</dbReference>